<dbReference type="RefSeq" id="WP_092409224.1">
    <property type="nucleotide sequence ID" value="NZ_FOVF01000024.1"/>
</dbReference>
<sequence length="216" mass="24195">MNDKELRQLVLDELEYEPSLDAADIGVTAENGVVTLSGYVTDYSQKVAAERAAWRVRGVRAIAQKIEVRLAGDKRQHDDEIAQRILSIFAWNTLIPENKIRAKVSDGWVTLSGHVDWHYQRGAAESEVRKLSGVKGVTNEIQLTVAAQQGDVKRRIEDALRRYAEIEASDIRVDIKDGSTVHLEGRVDNWGERSAVERAVWSAPGVRNLVDNLVIR</sequence>
<dbReference type="OrthoDB" id="870892at2"/>
<organism evidence="3 4">
    <name type="scientific">Dokdonella immobilis</name>
    <dbReference type="NCBI Taxonomy" id="578942"/>
    <lineage>
        <taxon>Bacteria</taxon>
        <taxon>Pseudomonadati</taxon>
        <taxon>Pseudomonadota</taxon>
        <taxon>Gammaproteobacteria</taxon>
        <taxon>Lysobacterales</taxon>
        <taxon>Rhodanobacteraceae</taxon>
        <taxon>Dokdonella</taxon>
    </lineage>
</organism>
<evidence type="ECO:0000313" key="3">
    <source>
        <dbReference type="EMBL" id="SFN47202.1"/>
    </source>
</evidence>
<dbReference type="InterPro" id="IPR014004">
    <property type="entry name" value="Transpt-assoc_nodulatn_dom_bac"/>
</dbReference>
<dbReference type="InterPro" id="IPR051686">
    <property type="entry name" value="Lipoprotein_DolP"/>
</dbReference>
<dbReference type="PANTHER" id="PTHR34606">
    <property type="entry name" value="BON DOMAIN-CONTAINING PROTEIN"/>
    <property type="match status" value="1"/>
</dbReference>
<name>A0A1I4ZA73_9GAMM</name>
<dbReference type="PANTHER" id="PTHR34606:SF4">
    <property type="entry name" value="OUTER MEMBRANE LIPOPROTEIN DOLP"/>
    <property type="match status" value="1"/>
</dbReference>
<dbReference type="InterPro" id="IPR007055">
    <property type="entry name" value="BON_dom"/>
</dbReference>
<gene>
    <name evidence="3" type="ORF">SAMN05216289_12418</name>
</gene>
<proteinExistence type="predicted"/>
<dbReference type="EMBL" id="FOVF01000024">
    <property type="protein sequence ID" value="SFN47202.1"/>
    <property type="molecule type" value="Genomic_DNA"/>
</dbReference>
<evidence type="ECO:0000313" key="4">
    <source>
        <dbReference type="Proteomes" id="UP000198575"/>
    </source>
</evidence>
<evidence type="ECO:0000259" key="2">
    <source>
        <dbReference type="PROSITE" id="PS50914"/>
    </source>
</evidence>
<keyword evidence="4" id="KW-1185">Reference proteome</keyword>
<dbReference type="Pfam" id="PF04972">
    <property type="entry name" value="BON"/>
    <property type="match status" value="3"/>
</dbReference>
<dbReference type="Proteomes" id="UP000198575">
    <property type="component" value="Unassembled WGS sequence"/>
</dbReference>
<evidence type="ECO:0000256" key="1">
    <source>
        <dbReference type="ARBA" id="ARBA00022729"/>
    </source>
</evidence>
<dbReference type="STRING" id="578942.SAMN05216289_12418"/>
<feature type="domain" description="BON" evidence="2">
    <location>
        <begin position="77"/>
        <end position="145"/>
    </location>
</feature>
<keyword evidence="1" id="KW-0732">Signal</keyword>
<dbReference type="PROSITE" id="PS50914">
    <property type="entry name" value="BON"/>
    <property type="match status" value="3"/>
</dbReference>
<feature type="domain" description="BON" evidence="2">
    <location>
        <begin position="2"/>
        <end position="70"/>
    </location>
</feature>
<dbReference type="AlphaFoldDB" id="A0A1I4ZA73"/>
<accession>A0A1I4ZA73</accession>
<dbReference type="SMART" id="SM00749">
    <property type="entry name" value="BON"/>
    <property type="match status" value="3"/>
</dbReference>
<dbReference type="Gene3D" id="3.30.1340.30">
    <property type="match status" value="3"/>
</dbReference>
<feature type="domain" description="BON" evidence="2">
    <location>
        <begin position="148"/>
        <end position="216"/>
    </location>
</feature>
<protein>
    <submittedName>
        <fullName evidence="3">Osmotically-inducible protein OsmY, contains BON domain</fullName>
    </submittedName>
</protein>
<reference evidence="3 4" key="1">
    <citation type="submission" date="2016-10" db="EMBL/GenBank/DDBJ databases">
        <authorList>
            <person name="de Groot N.N."/>
        </authorList>
    </citation>
    <scope>NUCLEOTIDE SEQUENCE [LARGE SCALE GENOMIC DNA]</scope>
    <source>
        <strain evidence="3 4">CGMCC 1.7659</strain>
    </source>
</reference>